<reference evidence="2" key="1">
    <citation type="submission" date="2014-09" db="EMBL/GenBank/DDBJ databases">
        <title>Genome sequence of the luminous mushroom Mycena chlorophos for searching fungal bioluminescence genes.</title>
        <authorList>
            <person name="Tanaka Y."/>
            <person name="Kasuga D."/>
            <person name="Oba Y."/>
            <person name="Hase S."/>
            <person name="Sato K."/>
            <person name="Oba Y."/>
            <person name="Sakakibara Y."/>
        </authorList>
    </citation>
    <scope>NUCLEOTIDE SEQUENCE</scope>
</reference>
<sequence>MNKRATDDTASEPAKRARLHRCHGPYSERHKFCYCDPTCQQLLRPRQRREHRSQAEEPGLIPPSETDSQCSCVGDSSDSDSDLDAAAPAVSSSRVTSPSSGSSPSASSRQPLDECPSSSESDGGRDDYSDSYDLQEDADEILSEEDMIAELATMLVSDHERLMWELRKRTSAAGNMFFTEYAGDTALTEQDRDNIRLFVLKMISNMPRFVFNLLRESFSHKMDLDSKWVIAHQIAIMSGVQPEWYDCCLNSCMAYTGEYSELDECLDCATSRWREDNGESQRKFCYIPLIPRLQGYFSNPERVEELLYPEKREDDSETLSDAWDGELIAILRKLRVVVDGQKMPYCYFNSKYDLAFAFAADSYLLYDRCRDGSSATPMLVSILNLPPAARTHLHDLECLGVIPGPKPPKRMHTYTHPFDVELAMLARGVETYNAHSKKKFPMRGYCIMLLMDMVAAHKALNTKGQNGKCPCRACEILATLCRAAFSQLKQSHYYSPLAKPEVDDVVRRLDPTKIKKRSEKSFRRAIGKLNAAAAAGDEAYRKVLASHYGINGEQILRRVESLLRPMAYPHDLMHLFFENIIPNLIKLWSGKFATVDTRNTAYFLSERIWALIWRETSDAVATIPSAFSRSLAGAPERFNAEAWCFWFLYLAPALLRNRLPDAHYQHMCKLGDIIKFCLQWSIRRDDLDWFEGLCIEWVQEYEELYYGYSEENMPVCTLTIHAVLHVADDIRFCGPGWVTWTFFVERFCGFLKLGLRGKRFPWAALNNRVLNFARLSQMGVRYDLKEELALFRRDRSEKLTRFEVCYPEYPRIILRAPRFADYILPPLVRDQVAAYLSQTLRITEGQAKLQVPSKMIRWGKVRIRDGDHIRAYKVFERGDQGKRDNTYFLKLKPTARSYTHILSYGRLDQILECVLPEADILGDFSGTRRLLACITPCHTSNRDASEDVVGYATYDAALVVDVASISAVVGRIETRGSWYIVDRTAGLIKPELVPCAEEGEDDQGAEADDERE</sequence>
<dbReference type="PANTHER" id="PTHR46579:SF1">
    <property type="entry name" value="F5_8 TYPE C DOMAIN-CONTAINING PROTEIN"/>
    <property type="match status" value="1"/>
</dbReference>
<feature type="compositionally biased region" description="Low complexity" evidence="1">
    <location>
        <begin position="84"/>
        <end position="109"/>
    </location>
</feature>
<feature type="region of interest" description="Disordered" evidence="1">
    <location>
        <begin position="45"/>
        <end position="131"/>
    </location>
</feature>
<proteinExistence type="predicted"/>
<dbReference type="Pfam" id="PF02992">
    <property type="entry name" value="Transposase_21"/>
    <property type="match status" value="1"/>
</dbReference>
<dbReference type="PANTHER" id="PTHR46579">
    <property type="entry name" value="F5/8 TYPE C DOMAIN-CONTAINING PROTEIN-RELATED"/>
    <property type="match status" value="1"/>
</dbReference>
<feature type="compositionally biased region" description="Low complexity" evidence="1">
    <location>
        <begin position="67"/>
        <end position="76"/>
    </location>
</feature>
<organism evidence="2 3">
    <name type="scientific">Mycena chlorophos</name>
    <name type="common">Agaric fungus</name>
    <name type="synonym">Agaricus chlorophos</name>
    <dbReference type="NCBI Taxonomy" id="658473"/>
    <lineage>
        <taxon>Eukaryota</taxon>
        <taxon>Fungi</taxon>
        <taxon>Dikarya</taxon>
        <taxon>Basidiomycota</taxon>
        <taxon>Agaricomycotina</taxon>
        <taxon>Agaricomycetes</taxon>
        <taxon>Agaricomycetidae</taxon>
        <taxon>Agaricales</taxon>
        <taxon>Marasmiineae</taxon>
        <taxon>Mycenaceae</taxon>
        <taxon>Mycena</taxon>
    </lineage>
</organism>
<gene>
    <name evidence="2" type="ORF">MCHLO_00852</name>
</gene>
<evidence type="ECO:0000313" key="2">
    <source>
        <dbReference type="EMBL" id="GAT43162.1"/>
    </source>
</evidence>
<dbReference type="EMBL" id="DF838672">
    <property type="protein sequence ID" value="GAT43162.1"/>
    <property type="molecule type" value="Genomic_DNA"/>
</dbReference>
<dbReference type="InterPro" id="IPR004242">
    <property type="entry name" value="Transposase_21"/>
</dbReference>
<evidence type="ECO:0000313" key="3">
    <source>
        <dbReference type="Proteomes" id="UP000815677"/>
    </source>
</evidence>
<dbReference type="Proteomes" id="UP000815677">
    <property type="component" value="Unassembled WGS sequence"/>
</dbReference>
<protein>
    <submittedName>
        <fullName evidence="2">Uncharacterized protein</fullName>
    </submittedName>
</protein>
<evidence type="ECO:0000256" key="1">
    <source>
        <dbReference type="SAM" id="MobiDB-lite"/>
    </source>
</evidence>
<name>A0ABQ0KY34_MYCCL</name>
<accession>A0ABQ0KY34</accession>
<keyword evidence="3" id="KW-1185">Reference proteome</keyword>
<feature type="region of interest" description="Disordered" evidence="1">
    <location>
        <begin position="1"/>
        <end position="21"/>
    </location>
</feature>